<evidence type="ECO:0000313" key="2">
    <source>
        <dbReference type="EMBL" id="KAF2825489.1"/>
    </source>
</evidence>
<feature type="transmembrane region" description="Helical" evidence="1">
    <location>
        <begin position="40"/>
        <end position="62"/>
    </location>
</feature>
<keyword evidence="3" id="KW-1185">Reference proteome</keyword>
<proteinExistence type="predicted"/>
<accession>A0A6A6ZY77</accession>
<dbReference type="InterPro" id="IPR036259">
    <property type="entry name" value="MFS_trans_sf"/>
</dbReference>
<keyword evidence="1" id="KW-0472">Membrane</keyword>
<dbReference type="PROSITE" id="PS51257">
    <property type="entry name" value="PROKAR_LIPOPROTEIN"/>
    <property type="match status" value="1"/>
</dbReference>
<dbReference type="Proteomes" id="UP000799424">
    <property type="component" value="Unassembled WGS sequence"/>
</dbReference>
<keyword evidence="1" id="KW-1133">Transmembrane helix</keyword>
<dbReference type="OrthoDB" id="440553at2759"/>
<protein>
    <recommendedName>
        <fullName evidence="4">Major facilitator superfamily (MFS) profile domain-containing protein</fullName>
    </recommendedName>
</protein>
<keyword evidence="1" id="KW-0812">Transmembrane</keyword>
<reference evidence="2" key="1">
    <citation type="journal article" date="2020" name="Stud. Mycol.">
        <title>101 Dothideomycetes genomes: a test case for predicting lifestyles and emergence of pathogens.</title>
        <authorList>
            <person name="Haridas S."/>
            <person name="Albert R."/>
            <person name="Binder M."/>
            <person name="Bloem J."/>
            <person name="Labutti K."/>
            <person name="Salamov A."/>
            <person name="Andreopoulos B."/>
            <person name="Baker S."/>
            <person name="Barry K."/>
            <person name="Bills G."/>
            <person name="Bluhm B."/>
            <person name="Cannon C."/>
            <person name="Castanera R."/>
            <person name="Culley D."/>
            <person name="Daum C."/>
            <person name="Ezra D."/>
            <person name="Gonzalez J."/>
            <person name="Henrissat B."/>
            <person name="Kuo A."/>
            <person name="Liang C."/>
            <person name="Lipzen A."/>
            <person name="Lutzoni F."/>
            <person name="Magnuson J."/>
            <person name="Mondo S."/>
            <person name="Nolan M."/>
            <person name="Ohm R."/>
            <person name="Pangilinan J."/>
            <person name="Park H.-J."/>
            <person name="Ramirez L."/>
            <person name="Alfaro M."/>
            <person name="Sun H."/>
            <person name="Tritt A."/>
            <person name="Yoshinaga Y."/>
            <person name="Zwiers L.-H."/>
            <person name="Turgeon B."/>
            <person name="Goodwin S."/>
            <person name="Spatafora J."/>
            <person name="Crous P."/>
            <person name="Grigoriev I."/>
        </authorList>
    </citation>
    <scope>NUCLEOTIDE SEQUENCE</scope>
    <source>
        <strain evidence="2">CBS 113818</strain>
    </source>
</reference>
<name>A0A6A6ZY77_9PLEO</name>
<evidence type="ECO:0008006" key="4">
    <source>
        <dbReference type="Google" id="ProtNLM"/>
    </source>
</evidence>
<dbReference type="EMBL" id="MU006228">
    <property type="protein sequence ID" value="KAF2825489.1"/>
    <property type="molecule type" value="Genomic_DNA"/>
</dbReference>
<feature type="transmembrane region" description="Helical" evidence="1">
    <location>
        <begin position="83"/>
        <end position="101"/>
    </location>
</feature>
<organism evidence="2 3">
    <name type="scientific">Ophiobolus disseminans</name>
    <dbReference type="NCBI Taxonomy" id="1469910"/>
    <lineage>
        <taxon>Eukaryota</taxon>
        <taxon>Fungi</taxon>
        <taxon>Dikarya</taxon>
        <taxon>Ascomycota</taxon>
        <taxon>Pezizomycotina</taxon>
        <taxon>Dothideomycetes</taxon>
        <taxon>Pleosporomycetidae</taxon>
        <taxon>Pleosporales</taxon>
        <taxon>Pleosporineae</taxon>
        <taxon>Phaeosphaeriaceae</taxon>
        <taxon>Ophiobolus</taxon>
    </lineage>
</organism>
<gene>
    <name evidence="2" type="ORF">CC86DRAFT_419528</name>
</gene>
<sequence length="183" mass="19760">MMNKPKLPAAVIVLTGACLQLIGAICLARIPTHTQLYRPQYGFQVLIGAGVGFSAAGLILLVPYIVQKRDLAVGTASISQFRVLGCLVALAIATSVSAPYIRNHLDHTLPLELASIIIHRARVSEDDIWRKLQFANQACGRTRSRPNTGNGGDVDWTGCDSTELRDQELQQGAFHLASGSQQI</sequence>
<dbReference type="AlphaFoldDB" id="A0A6A6ZY77"/>
<evidence type="ECO:0000256" key="1">
    <source>
        <dbReference type="SAM" id="Phobius"/>
    </source>
</evidence>
<evidence type="ECO:0000313" key="3">
    <source>
        <dbReference type="Proteomes" id="UP000799424"/>
    </source>
</evidence>
<dbReference type="SUPFAM" id="SSF103473">
    <property type="entry name" value="MFS general substrate transporter"/>
    <property type="match status" value="1"/>
</dbReference>